<feature type="compositionally biased region" description="Low complexity" evidence="1">
    <location>
        <begin position="460"/>
        <end position="481"/>
    </location>
</feature>
<feature type="compositionally biased region" description="Low complexity" evidence="1">
    <location>
        <begin position="326"/>
        <end position="338"/>
    </location>
</feature>
<reference evidence="5" key="1">
    <citation type="submission" date="2015-09" db="EMBL/GenBank/DDBJ databases">
        <authorList>
            <consortium name="Pathogen Informatics"/>
        </authorList>
    </citation>
    <scope>NUCLEOTIDE SEQUENCE [LARGE SCALE GENOMIC DNA]</scope>
    <source>
        <strain evidence="5">Lake Konstanz</strain>
    </source>
</reference>
<evidence type="ECO:0000256" key="1">
    <source>
        <dbReference type="SAM" id="MobiDB-lite"/>
    </source>
</evidence>
<feature type="transmembrane region" description="Helical" evidence="2">
    <location>
        <begin position="971"/>
        <end position="996"/>
    </location>
</feature>
<dbReference type="VEuPathDB" id="TriTrypDB:BSAL_82820"/>
<keyword evidence="2" id="KW-1133">Transmembrane helix</keyword>
<feature type="transmembrane region" description="Helical" evidence="2">
    <location>
        <begin position="766"/>
        <end position="790"/>
    </location>
</feature>
<feature type="compositionally biased region" description="Polar residues" evidence="1">
    <location>
        <begin position="339"/>
        <end position="363"/>
    </location>
</feature>
<feature type="signal peptide" evidence="3">
    <location>
        <begin position="1"/>
        <end position="25"/>
    </location>
</feature>
<name>A0A0S4J2N6_BODSA</name>
<keyword evidence="2" id="KW-0812">Transmembrane</keyword>
<feature type="transmembrane region" description="Helical" evidence="2">
    <location>
        <begin position="942"/>
        <end position="965"/>
    </location>
</feature>
<feature type="compositionally biased region" description="Low complexity" evidence="1">
    <location>
        <begin position="405"/>
        <end position="420"/>
    </location>
</feature>
<keyword evidence="3" id="KW-0732">Signal</keyword>
<dbReference type="Proteomes" id="UP000051952">
    <property type="component" value="Unassembled WGS sequence"/>
</dbReference>
<feature type="transmembrane region" description="Helical" evidence="2">
    <location>
        <begin position="1050"/>
        <end position="1074"/>
    </location>
</feature>
<proteinExistence type="predicted"/>
<feature type="region of interest" description="Disordered" evidence="1">
    <location>
        <begin position="401"/>
        <end position="420"/>
    </location>
</feature>
<feature type="chain" id="PRO_5006621951" evidence="3">
    <location>
        <begin position="26"/>
        <end position="1177"/>
    </location>
</feature>
<feature type="region of interest" description="Disordered" evidence="1">
    <location>
        <begin position="326"/>
        <end position="363"/>
    </location>
</feature>
<evidence type="ECO:0000256" key="2">
    <source>
        <dbReference type="SAM" id="Phobius"/>
    </source>
</evidence>
<gene>
    <name evidence="4" type="ORF">BSAL_82820</name>
</gene>
<feature type="transmembrane region" description="Helical" evidence="2">
    <location>
        <begin position="811"/>
        <end position="833"/>
    </location>
</feature>
<sequence length="1177" mass="123023">MTVLFSRFSSALCIQLLWVACLVCARSTITMTGTPGGASPITVTTPWLCFSLNSGGTLGNGKTNPGLQFSVIGDGVYGADIISPGTPSEGFSVSGTILSGTAFTHTNENGAGTAIVMTQWSASVEAAPNEDILHACWTGTTSWYTLLVNYTVRASVPQIKMTTTITVAPGVSIGSLAFLRFVDPDQEGSSATSNLCGYGALFPPKTFVSSLGANGATALALFTSMSARGAIQRINAGNDDWTRSPTHLLDIAPDTSPIAGDKTIGLVFLLGNRSGGQSTTTLTYYYGLARDLSSLLTNGAFSNVGVLLSNTRSHVLTSEVSDSMSASKSSASQIHSESVTNSSIPTITHSQSPQRESSSLTNLTSGTVSHAISTVASATLSSSFSNSESLSHSLAITLSDSRHVSNSSSPTTPMTSSASITATLSPSYTRSDVSLLPSSTESSTISRSNSRASHSRSENSRTPSGSRSLSPSVSRMISPSISRHRSASLNATVGTSVSTSFPASHSSSTTSTDSFVLSASCNPAPVDLNNAFVASEQSNPSVVRARPETPETTEGTVFPSLIVSSGVAESILTVQTQNNSQLTSTTLNFSIHIFSDNAAAGLDISSVLFQARNIALSIQNYGNSTTSSQDSQLTVACAWEGFGSLVTAPFIACRMSNVANAVNRFADVKLQVNLVVGCDHPRSTIPVGLTLLARPIPLEAVAQVVSGTSSATSVLTGNGVAGASAARSSATLRVMSCSNPGADGAGSGGLFSLYLGDGPLAASRGALASTAAVTIAVYVVALGVAFVLSIRSPEVTFRDRCTQLYIPSYPMLIFLIFGPTIISSGMSLVAYDVATPGDISIGVVALVIVALIFLYSLWQVLLVAPKEIYAKPVVDSNSNVIGTPMSRWNIIIMFRRAHKNHHRWALRDNSSSIKGNGVVPMSTSSATRTTSGIVPVIADYRILWFFVFELASNILSGAVAGVPGLDGNSHLSQAVCLVLSSSMLLCNLLQLGVCVALRPTSSIFMQVYTIYVLVLSCAMCASIVAFLVFVDAANDAPAASATKVRYTDHASIAALGTVYFSLLVGASTTVKALIDGWNISCFIWHSCISYRMRSMSPSQDALNHTDDDDPFSALQVDVDDAPFDDGDAIIDVVDLNPTDECGDVFAMDSTSAFSDDPLRELFNYSFIEDRGSDEADP</sequence>
<evidence type="ECO:0000313" key="4">
    <source>
        <dbReference type="EMBL" id="CUG66967.1"/>
    </source>
</evidence>
<organism evidence="4 5">
    <name type="scientific">Bodo saltans</name>
    <name type="common">Flagellated protozoan</name>
    <dbReference type="NCBI Taxonomy" id="75058"/>
    <lineage>
        <taxon>Eukaryota</taxon>
        <taxon>Discoba</taxon>
        <taxon>Euglenozoa</taxon>
        <taxon>Kinetoplastea</taxon>
        <taxon>Metakinetoplastina</taxon>
        <taxon>Eubodonida</taxon>
        <taxon>Bodonidae</taxon>
        <taxon>Bodo</taxon>
    </lineage>
</organism>
<dbReference type="EMBL" id="CYKH01000927">
    <property type="protein sequence ID" value="CUG66967.1"/>
    <property type="molecule type" value="Genomic_DNA"/>
</dbReference>
<keyword evidence="2" id="KW-0472">Membrane</keyword>
<evidence type="ECO:0000256" key="3">
    <source>
        <dbReference type="SAM" id="SignalP"/>
    </source>
</evidence>
<feature type="transmembrane region" description="Helical" evidence="2">
    <location>
        <begin position="1008"/>
        <end position="1030"/>
    </location>
</feature>
<evidence type="ECO:0000313" key="5">
    <source>
        <dbReference type="Proteomes" id="UP000051952"/>
    </source>
</evidence>
<dbReference type="PROSITE" id="PS51257">
    <property type="entry name" value="PROKAR_LIPOPROTEIN"/>
    <property type="match status" value="1"/>
</dbReference>
<feature type="transmembrane region" description="Helical" evidence="2">
    <location>
        <begin position="839"/>
        <end position="858"/>
    </location>
</feature>
<feature type="compositionally biased region" description="Low complexity" evidence="1">
    <location>
        <begin position="431"/>
        <end position="452"/>
    </location>
</feature>
<accession>A0A0S4J2N6</accession>
<keyword evidence="5" id="KW-1185">Reference proteome</keyword>
<dbReference type="AlphaFoldDB" id="A0A0S4J2N6"/>
<feature type="region of interest" description="Disordered" evidence="1">
    <location>
        <begin position="430"/>
        <end position="489"/>
    </location>
</feature>
<protein>
    <submittedName>
        <fullName evidence="4">Membrane-associated protein, putative</fullName>
    </submittedName>
</protein>